<dbReference type="CDD" id="cd18800">
    <property type="entry name" value="SF2_C_EcoR124I-like"/>
    <property type="match status" value="1"/>
</dbReference>
<accession>A0A1I4SVF8</accession>
<comment type="similarity">
    <text evidence="2 10">Belongs to the HsdR family.</text>
</comment>
<comment type="function">
    <text evidence="10">Subunit R is required for both nuclease and ATPase activities, but not for modification.</text>
</comment>
<dbReference type="EC" id="3.1.21.3" evidence="10"/>
<protein>
    <recommendedName>
        <fullName evidence="10">Type I restriction enzyme endonuclease subunit</fullName>
        <shortName evidence="10">R protein</shortName>
        <ecNumber evidence="10">3.1.21.3</ecNumber>
    </recommendedName>
</protein>
<evidence type="ECO:0000256" key="2">
    <source>
        <dbReference type="ARBA" id="ARBA00008598"/>
    </source>
</evidence>
<dbReference type="InterPro" id="IPR040980">
    <property type="entry name" value="SWI2_SNF2"/>
</dbReference>
<dbReference type="GO" id="GO:0005524">
    <property type="term" value="F:ATP binding"/>
    <property type="evidence" value="ECO:0007669"/>
    <property type="project" value="UniProtKB-KW"/>
</dbReference>
<dbReference type="InterPro" id="IPR051268">
    <property type="entry name" value="Type-I_R_enzyme_R_subunit"/>
</dbReference>
<keyword evidence="6" id="KW-0255">Endonuclease</keyword>
<gene>
    <name evidence="12" type="ORF">SAMN05421721_1232</name>
</gene>
<keyword evidence="13" id="KW-1185">Reference proteome</keyword>
<evidence type="ECO:0000256" key="9">
    <source>
        <dbReference type="ARBA" id="ARBA00023125"/>
    </source>
</evidence>
<dbReference type="InterPro" id="IPR055180">
    <property type="entry name" value="HsdR_RecA-like_helicase_dom_2"/>
</dbReference>
<evidence type="ECO:0000259" key="11">
    <source>
        <dbReference type="SMART" id="SM00487"/>
    </source>
</evidence>
<dbReference type="SMART" id="SM00487">
    <property type="entry name" value="DEXDc"/>
    <property type="match status" value="1"/>
</dbReference>
<dbReference type="InterPro" id="IPR007409">
    <property type="entry name" value="Restrct_endonuc_type1_HsdR_N"/>
</dbReference>
<dbReference type="PANTHER" id="PTHR30195">
    <property type="entry name" value="TYPE I SITE-SPECIFIC DEOXYRIBONUCLEASE PROTEIN SUBUNIT M AND R"/>
    <property type="match status" value="1"/>
</dbReference>
<evidence type="ECO:0000256" key="3">
    <source>
        <dbReference type="ARBA" id="ARBA00022722"/>
    </source>
</evidence>
<dbReference type="AlphaFoldDB" id="A0A1I4SVF8"/>
<dbReference type="InterPro" id="IPR014001">
    <property type="entry name" value="Helicase_ATP-bd"/>
</dbReference>
<dbReference type="GO" id="GO:0003677">
    <property type="term" value="F:DNA binding"/>
    <property type="evidence" value="ECO:0007669"/>
    <property type="project" value="UniProtKB-KW"/>
</dbReference>
<dbReference type="GO" id="GO:0009307">
    <property type="term" value="P:DNA restriction-modification system"/>
    <property type="evidence" value="ECO:0007669"/>
    <property type="project" value="UniProtKB-KW"/>
</dbReference>
<evidence type="ECO:0000256" key="1">
    <source>
        <dbReference type="ARBA" id="ARBA00000851"/>
    </source>
</evidence>
<keyword evidence="4 10" id="KW-0547">Nucleotide-binding</keyword>
<keyword evidence="8 10" id="KW-0067">ATP-binding</keyword>
<dbReference type="GO" id="GO:0009035">
    <property type="term" value="F:type I site-specific deoxyribonuclease activity"/>
    <property type="evidence" value="ECO:0007669"/>
    <property type="project" value="UniProtKB-EC"/>
</dbReference>
<keyword evidence="3" id="KW-0540">Nuclease</keyword>
<evidence type="ECO:0000256" key="7">
    <source>
        <dbReference type="ARBA" id="ARBA00022801"/>
    </source>
</evidence>
<dbReference type="InterPro" id="IPR004473">
    <property type="entry name" value="Restrct_endonuc_typeI_HsdR"/>
</dbReference>
<evidence type="ECO:0000256" key="5">
    <source>
        <dbReference type="ARBA" id="ARBA00022747"/>
    </source>
</evidence>
<evidence type="ECO:0000313" key="12">
    <source>
        <dbReference type="EMBL" id="SFM68395.1"/>
    </source>
</evidence>
<organism evidence="12 13">
    <name type="scientific">Ectothiorhodospira mobilis</name>
    <dbReference type="NCBI Taxonomy" id="195064"/>
    <lineage>
        <taxon>Bacteria</taxon>
        <taxon>Pseudomonadati</taxon>
        <taxon>Pseudomonadota</taxon>
        <taxon>Gammaproteobacteria</taxon>
        <taxon>Chromatiales</taxon>
        <taxon>Ectothiorhodospiraceae</taxon>
        <taxon>Ectothiorhodospira</taxon>
    </lineage>
</organism>
<dbReference type="NCBIfam" id="TIGR00348">
    <property type="entry name" value="hsdR"/>
    <property type="match status" value="1"/>
</dbReference>
<dbReference type="Pfam" id="PF18766">
    <property type="entry name" value="SWI2_SNF2"/>
    <property type="match status" value="1"/>
</dbReference>
<reference evidence="12 13" key="1">
    <citation type="submission" date="2016-10" db="EMBL/GenBank/DDBJ databases">
        <authorList>
            <person name="de Groot N.N."/>
        </authorList>
    </citation>
    <scope>NUCLEOTIDE SEQUENCE [LARGE SCALE GENOMIC DNA]</scope>
    <source>
        <strain evidence="12 13">DSM 4180</strain>
    </source>
</reference>
<dbReference type="Pfam" id="PF22679">
    <property type="entry name" value="T1R_D3-like"/>
    <property type="match status" value="1"/>
</dbReference>
<evidence type="ECO:0000256" key="8">
    <source>
        <dbReference type="ARBA" id="ARBA00022840"/>
    </source>
</evidence>
<dbReference type="Gene3D" id="3.90.1570.50">
    <property type="match status" value="1"/>
</dbReference>
<evidence type="ECO:0000256" key="10">
    <source>
        <dbReference type="RuleBase" id="RU364115"/>
    </source>
</evidence>
<keyword evidence="9 10" id="KW-0238">DNA-binding</keyword>
<dbReference type="STRING" id="195064.SAMN05421721_1232"/>
<dbReference type="Proteomes" id="UP000199556">
    <property type="component" value="Unassembled WGS sequence"/>
</dbReference>
<comment type="catalytic activity">
    <reaction evidence="1 10">
        <text>Endonucleolytic cleavage of DNA to give random double-stranded fragments with terminal 5'-phosphates, ATP is simultaneously hydrolyzed.</text>
        <dbReference type="EC" id="3.1.21.3"/>
    </reaction>
</comment>
<evidence type="ECO:0000313" key="13">
    <source>
        <dbReference type="Proteomes" id="UP000199556"/>
    </source>
</evidence>
<keyword evidence="7 10" id="KW-0378">Hydrolase</keyword>
<dbReference type="OrthoDB" id="9758243at2"/>
<dbReference type="CDD" id="cd22332">
    <property type="entry name" value="HsdR_N"/>
    <property type="match status" value="1"/>
</dbReference>
<dbReference type="PANTHER" id="PTHR30195:SF15">
    <property type="entry name" value="TYPE I RESTRICTION ENZYME HINDI ENDONUCLEASE SUBUNIT"/>
    <property type="match status" value="1"/>
</dbReference>
<dbReference type="Gene3D" id="3.40.50.300">
    <property type="entry name" value="P-loop containing nucleotide triphosphate hydrolases"/>
    <property type="match status" value="3"/>
</dbReference>
<dbReference type="RefSeq" id="WP_090487503.1">
    <property type="nucleotide sequence ID" value="NZ_FOUO01000023.1"/>
</dbReference>
<comment type="subunit">
    <text evidence="10">The type I restriction/modification system is composed of three polypeptides R, M and S.</text>
</comment>
<keyword evidence="5 10" id="KW-0680">Restriction system</keyword>
<dbReference type="Pfam" id="PF11867">
    <property type="entry name" value="T1RH-like_C"/>
    <property type="match status" value="1"/>
</dbReference>
<dbReference type="InterPro" id="IPR021810">
    <property type="entry name" value="T1RH-like_C"/>
</dbReference>
<dbReference type="Pfam" id="PF04313">
    <property type="entry name" value="HSDR_N"/>
    <property type="match status" value="1"/>
</dbReference>
<feature type="domain" description="Helicase ATP-binding" evidence="11">
    <location>
        <begin position="269"/>
        <end position="472"/>
    </location>
</feature>
<evidence type="ECO:0000256" key="6">
    <source>
        <dbReference type="ARBA" id="ARBA00022759"/>
    </source>
</evidence>
<sequence length="1025" mass="114191">MGKVLSEQQVEQAALGWFEALGFDVRKGADISPGADSPLRESHEHVILEPRLRAALRRINRHLPEDAVEQAVRIVARPPEPTLFQNNRWFHRLLTDGIDVEYRTPDGETRGDKAWLADFSSPGANDLMVVHQFTVKAGNSTRRADLVVFLNGLPIAVIELKDPADVQADLWKAYRQLQDYKEHVPALFHYNELMVISDGDATRVGSLTAGADRFAPWRSIEDAAHPGEPTLEALATGLFAPQRLLDYLRHCVIFEEDDRTGEIVKKIAGYHQFRAMQKARASVKAALRPPAGEGDGRGGVIWHTQGSGKSLTMLMLSGALIGDDQLANPTVVVVTDRNDLDGQLFGTFAAGRALLRQQPEQADSRDDLAARLNRASGGVVFTTIQKFEERDGPVSERSNIVVLADEAHRSQYGFLEGGARWMRDAIPNATFVGFTGTPLERDDRSTPAVFGDYADVYDIRQAIEDNATVPIYYEMRLVKLVPDEQGVREAEEEMKVRLAAEADKSGQKVDDYIRVELEALAGARERLRLVAREIVEHFEKRREVIEGKAMAVCMSREICMNLYDEIVALRPDWHAEDDDAGFVKVVMTGSAAEGERVTFHSRTKARREALARRFKDPEDDLRLVIVCDMWLTGFDCPPMHTMYLDKPLAGHNLMQAIARVNRVFGEKPGGVVVDFLGIADQLRDAVQTYTQAGGAGSPVEDIQNEAVPLMERQFEALRDFFNGFNYSGFFSGNEADQLGAVTAGADYVFQQDDGKRRFMTMVTGLSKAFALSVPRQETEAIRDHLAYFQAVRAAIRKRLGDDKGPPPVDSRAAVRQVISGAIASDGVIDLFQAAGLAEQNIGILSDDFLDRLAALPHKNLALETLRKLLNDQIRSRERVNIVESRSFRESLETVLTRYTNRAITTAQVIEELIGLAREIREAAKRGEASGLTDEELAFYDALADNESAREVIQDDTLRLIARELSERIKAKASLDWTQRDAVRADMRRTVRRLLAKYGYPPDAQEAATQLVIKQAELMAEGVVEW</sequence>
<dbReference type="CDD" id="cd18030">
    <property type="entry name" value="DEXHc_RE_I_HsdR"/>
    <property type="match status" value="1"/>
</dbReference>
<dbReference type="EMBL" id="FOUO01000023">
    <property type="protein sequence ID" value="SFM68395.1"/>
    <property type="molecule type" value="Genomic_DNA"/>
</dbReference>
<evidence type="ECO:0000256" key="4">
    <source>
        <dbReference type="ARBA" id="ARBA00022741"/>
    </source>
</evidence>
<dbReference type="SUPFAM" id="SSF52540">
    <property type="entry name" value="P-loop containing nucleoside triphosphate hydrolases"/>
    <property type="match status" value="2"/>
</dbReference>
<proteinExistence type="inferred from homology"/>
<name>A0A1I4SVF8_ECTMO</name>
<dbReference type="InterPro" id="IPR027417">
    <property type="entry name" value="P-loop_NTPase"/>
</dbReference>